<dbReference type="SMART" id="SM00530">
    <property type="entry name" value="HTH_XRE"/>
    <property type="match status" value="1"/>
</dbReference>
<reference evidence="3 4" key="1">
    <citation type="submission" date="2024-06" db="EMBL/GenBank/DDBJ databases">
        <title>Draft genome sequence of Helicobacter trogontum NHP16-4001.</title>
        <authorList>
            <person name="Rimbara E."/>
            <person name="Suzuki M."/>
        </authorList>
    </citation>
    <scope>NUCLEOTIDE SEQUENCE [LARGE SCALE GENOMIC DNA]</scope>
    <source>
        <strain evidence="3 4">NHP16-4001</strain>
    </source>
</reference>
<keyword evidence="1" id="KW-0238">DNA-binding</keyword>
<sequence length="72" mass="8385">MISSKIMAIRNENQLTQKEFAKRTGISYGTLQAYEYGTQYPRYDYLMKLSDMFNVSMLFFLDDSNNGFVSDS</sequence>
<evidence type="ECO:0000313" key="3">
    <source>
        <dbReference type="EMBL" id="GAB0174000.1"/>
    </source>
</evidence>
<name>A0ABQ0D6L9_9HELI</name>
<evidence type="ECO:0000313" key="4">
    <source>
        <dbReference type="Proteomes" id="UP001562457"/>
    </source>
</evidence>
<gene>
    <name evidence="3" type="ORF">NHP164001_20230</name>
</gene>
<dbReference type="Proteomes" id="UP001562457">
    <property type="component" value="Unassembled WGS sequence"/>
</dbReference>
<dbReference type="PANTHER" id="PTHR46558">
    <property type="entry name" value="TRACRIPTIONAL REGULATORY PROTEIN-RELATED-RELATED"/>
    <property type="match status" value="1"/>
</dbReference>
<evidence type="ECO:0000259" key="2">
    <source>
        <dbReference type="PROSITE" id="PS50943"/>
    </source>
</evidence>
<comment type="caution">
    <text evidence="3">The sequence shown here is derived from an EMBL/GenBank/DDBJ whole genome shotgun (WGS) entry which is preliminary data.</text>
</comment>
<dbReference type="InterPro" id="IPR001387">
    <property type="entry name" value="Cro/C1-type_HTH"/>
</dbReference>
<keyword evidence="4" id="KW-1185">Reference proteome</keyword>
<dbReference type="Gene3D" id="1.10.260.40">
    <property type="entry name" value="lambda repressor-like DNA-binding domains"/>
    <property type="match status" value="1"/>
</dbReference>
<dbReference type="PANTHER" id="PTHR46558:SF11">
    <property type="entry name" value="HTH-TYPE TRANSCRIPTIONAL REGULATOR XRE"/>
    <property type="match status" value="1"/>
</dbReference>
<organism evidence="3 4">
    <name type="scientific">Helicobacter trogontum</name>
    <dbReference type="NCBI Taxonomy" id="50960"/>
    <lineage>
        <taxon>Bacteria</taxon>
        <taxon>Pseudomonadati</taxon>
        <taxon>Campylobacterota</taxon>
        <taxon>Epsilonproteobacteria</taxon>
        <taxon>Campylobacterales</taxon>
        <taxon>Helicobacteraceae</taxon>
        <taxon>Helicobacter</taxon>
    </lineage>
</organism>
<dbReference type="PROSITE" id="PS50943">
    <property type="entry name" value="HTH_CROC1"/>
    <property type="match status" value="1"/>
</dbReference>
<proteinExistence type="predicted"/>
<evidence type="ECO:0000256" key="1">
    <source>
        <dbReference type="ARBA" id="ARBA00023125"/>
    </source>
</evidence>
<feature type="domain" description="HTH cro/C1-type" evidence="2">
    <location>
        <begin position="6"/>
        <end position="60"/>
    </location>
</feature>
<dbReference type="CDD" id="cd00093">
    <property type="entry name" value="HTH_XRE"/>
    <property type="match status" value="1"/>
</dbReference>
<protein>
    <recommendedName>
        <fullName evidence="2">HTH cro/C1-type domain-containing protein</fullName>
    </recommendedName>
</protein>
<dbReference type="EMBL" id="BAAFHN010000098">
    <property type="protein sequence ID" value="GAB0174000.1"/>
    <property type="molecule type" value="Genomic_DNA"/>
</dbReference>
<dbReference type="SUPFAM" id="SSF47413">
    <property type="entry name" value="lambda repressor-like DNA-binding domains"/>
    <property type="match status" value="1"/>
</dbReference>
<dbReference type="InterPro" id="IPR010982">
    <property type="entry name" value="Lambda_DNA-bd_dom_sf"/>
</dbReference>
<accession>A0ABQ0D6L9</accession>
<dbReference type="Pfam" id="PF01381">
    <property type="entry name" value="HTH_3"/>
    <property type="match status" value="1"/>
</dbReference>